<feature type="domain" description="Rhodanese" evidence="2">
    <location>
        <begin position="19"/>
        <end position="135"/>
    </location>
</feature>
<proteinExistence type="predicted"/>
<dbReference type="InterPro" id="IPR058840">
    <property type="entry name" value="AAA_SelU"/>
</dbReference>
<dbReference type="InterPro" id="IPR001307">
    <property type="entry name" value="Thiosulphate_STrfase_CS"/>
</dbReference>
<dbReference type="Proteomes" id="UP000553766">
    <property type="component" value="Unassembled WGS sequence"/>
</dbReference>
<dbReference type="Pfam" id="PF26341">
    <property type="entry name" value="AAA_SelU"/>
    <property type="match status" value="1"/>
</dbReference>
<protein>
    <submittedName>
        <fullName evidence="3">tRNA 2-selenouridine synthase</fullName>
        <ecNumber evidence="3">2.9.1.-</ecNumber>
    </submittedName>
</protein>
<organism evidence="3 4">
    <name type="scientific">Rubricella aquisinus</name>
    <dbReference type="NCBI Taxonomy" id="2028108"/>
    <lineage>
        <taxon>Bacteria</taxon>
        <taxon>Pseudomonadati</taxon>
        <taxon>Pseudomonadota</taxon>
        <taxon>Alphaproteobacteria</taxon>
        <taxon>Rhodobacterales</taxon>
        <taxon>Paracoccaceae</taxon>
        <taxon>Rubricella</taxon>
    </lineage>
</organism>
<comment type="caution">
    <text evidence="3">The sequence shown here is derived from an EMBL/GenBank/DDBJ whole genome shotgun (WGS) entry which is preliminary data.</text>
</comment>
<dbReference type="EC" id="2.9.1.-" evidence="3"/>
<keyword evidence="3" id="KW-0808">Transferase</keyword>
<dbReference type="PROSITE" id="PS50206">
    <property type="entry name" value="RHODANESE_3"/>
    <property type="match status" value="1"/>
</dbReference>
<sequence length="351" mass="38176">MSIPLPSLTNLPDLPFDEVIDVRSPAEFAEDHIPGAVNLPVLSNEERAEVGTIYVQDSRFRARKIGAALVARNAAAHLQTYLADKPGGYRPLVYCWRGGQRSGSFALILSQVGWRAETLEGGYQTYRRAVVEQLYHQPFPARIVVLDGNTGTAKTDMLAHLAAQGVQVIDLEGLANHRGSVFGARGGQPSQKMFEGYLAQEVVALDPTRPVVVEAESSKIGALSLPPTLWKAMVDAPRLRLSAPLSARASYLTRAYADIVADEARLREVLARLVPMHGHEKIHDWQRLAQSGAFEELAAALMAEHYDPRYEKQRGRIDGRAEEVITLDSLTDSALATAAPGIAAAVVRISG</sequence>
<dbReference type="NCBIfam" id="NF008750">
    <property type="entry name" value="PRK11784.1-2"/>
    <property type="match status" value="1"/>
</dbReference>
<reference evidence="3 4" key="1">
    <citation type="submission" date="2020-08" db="EMBL/GenBank/DDBJ databases">
        <title>Genomic Encyclopedia of Type Strains, Phase IV (KMG-IV): sequencing the most valuable type-strain genomes for metagenomic binning, comparative biology and taxonomic classification.</title>
        <authorList>
            <person name="Goeker M."/>
        </authorList>
    </citation>
    <scope>NUCLEOTIDE SEQUENCE [LARGE SCALE GENOMIC DNA]</scope>
    <source>
        <strain evidence="3 4">DSM 103377</strain>
    </source>
</reference>
<dbReference type="PANTHER" id="PTHR30401:SF0">
    <property type="entry name" value="TRNA 2-SELENOURIDINE SYNTHASE"/>
    <property type="match status" value="1"/>
</dbReference>
<dbReference type="EMBL" id="JACIJS010000009">
    <property type="protein sequence ID" value="MBB5516813.1"/>
    <property type="molecule type" value="Genomic_DNA"/>
</dbReference>
<keyword evidence="4" id="KW-1185">Reference proteome</keyword>
<dbReference type="SMART" id="SM00450">
    <property type="entry name" value="RHOD"/>
    <property type="match status" value="1"/>
</dbReference>
<dbReference type="GO" id="GO:0004792">
    <property type="term" value="F:thiosulfate-cyanide sulfurtransferase activity"/>
    <property type="evidence" value="ECO:0007669"/>
    <property type="project" value="InterPro"/>
</dbReference>
<dbReference type="AlphaFoldDB" id="A0A840WS10"/>
<dbReference type="NCBIfam" id="TIGR03167">
    <property type="entry name" value="tRNA_sel_U_synt"/>
    <property type="match status" value="1"/>
</dbReference>
<name>A0A840WS10_9RHOB</name>
<dbReference type="InterPro" id="IPR017582">
    <property type="entry name" value="SelU"/>
</dbReference>
<dbReference type="NCBIfam" id="NF008752">
    <property type="entry name" value="PRK11784.1-4"/>
    <property type="match status" value="1"/>
</dbReference>
<dbReference type="InterPro" id="IPR036873">
    <property type="entry name" value="Rhodanese-like_dom_sf"/>
</dbReference>
<keyword evidence="1" id="KW-0711">Selenium</keyword>
<dbReference type="Pfam" id="PF00581">
    <property type="entry name" value="Rhodanese"/>
    <property type="match status" value="1"/>
</dbReference>
<dbReference type="SUPFAM" id="SSF52821">
    <property type="entry name" value="Rhodanese/Cell cycle control phosphatase"/>
    <property type="match status" value="1"/>
</dbReference>
<evidence type="ECO:0000259" key="2">
    <source>
        <dbReference type="PROSITE" id="PS50206"/>
    </source>
</evidence>
<accession>A0A840WS10</accession>
<dbReference type="Gene3D" id="3.40.250.10">
    <property type="entry name" value="Rhodanese-like domain"/>
    <property type="match status" value="1"/>
</dbReference>
<dbReference type="PROSITE" id="PS00380">
    <property type="entry name" value="RHODANESE_1"/>
    <property type="match status" value="1"/>
</dbReference>
<dbReference type="RefSeq" id="WP_184012773.1">
    <property type="nucleotide sequence ID" value="NZ_JACIJS010000009.1"/>
</dbReference>
<dbReference type="GO" id="GO:0002098">
    <property type="term" value="P:tRNA wobble uridine modification"/>
    <property type="evidence" value="ECO:0007669"/>
    <property type="project" value="InterPro"/>
</dbReference>
<dbReference type="GO" id="GO:0043828">
    <property type="term" value="F:tRNA 2-selenouridine synthase activity"/>
    <property type="evidence" value="ECO:0007669"/>
    <property type="project" value="InterPro"/>
</dbReference>
<dbReference type="InterPro" id="IPR001763">
    <property type="entry name" value="Rhodanese-like_dom"/>
</dbReference>
<evidence type="ECO:0000256" key="1">
    <source>
        <dbReference type="ARBA" id="ARBA00023266"/>
    </source>
</evidence>
<evidence type="ECO:0000313" key="3">
    <source>
        <dbReference type="EMBL" id="MBB5516813.1"/>
    </source>
</evidence>
<gene>
    <name evidence="3" type="ORF">FHS89_002855</name>
</gene>
<evidence type="ECO:0000313" key="4">
    <source>
        <dbReference type="Proteomes" id="UP000553766"/>
    </source>
</evidence>
<dbReference type="PANTHER" id="PTHR30401">
    <property type="entry name" value="TRNA 2-SELENOURIDINE SYNTHASE"/>
    <property type="match status" value="1"/>
</dbReference>